<dbReference type="EnsemblPlants" id="TraesCS4B02G333400.1">
    <property type="protein sequence ID" value="TraesCS4B02G333400.1"/>
    <property type="gene ID" value="TraesCS4B02G333400"/>
</dbReference>
<dbReference type="AlphaFoldDB" id="A0A3B6IWN3"/>
<feature type="signal peptide" evidence="1">
    <location>
        <begin position="1"/>
        <end position="24"/>
    </location>
</feature>
<dbReference type="Gramene" id="TraesWEE_scaffold_012491_01G000100.1">
    <property type="protein sequence ID" value="TraesWEE_scaffold_012491_01G000100.1"/>
    <property type="gene ID" value="TraesWEE_scaffold_012491_01G000100"/>
</dbReference>
<dbReference type="Gramene" id="TraesPARA_EIv1.0_1392600.1">
    <property type="protein sequence ID" value="TraesPARA_EIv1.0_1392600.1.CDS"/>
    <property type="gene ID" value="TraesPARA_EIv1.0_1392600"/>
</dbReference>
<dbReference type="Pfam" id="PF03080">
    <property type="entry name" value="Neprosin"/>
    <property type="match status" value="1"/>
</dbReference>
<dbReference type="PANTHER" id="PTHR31589:SF160">
    <property type="entry name" value="NEPROSIN DOMAIN-CONTAINING PROTEIN"/>
    <property type="match status" value="1"/>
</dbReference>
<dbReference type="OrthoDB" id="684544at2759"/>
<reference evidence="3" key="1">
    <citation type="submission" date="2018-08" db="EMBL/GenBank/DDBJ databases">
        <authorList>
            <person name="Rossello M."/>
        </authorList>
    </citation>
    <scope>NUCLEOTIDE SEQUENCE [LARGE SCALE GENOMIC DNA]</scope>
    <source>
        <strain evidence="3">cv. Chinese Spring</strain>
    </source>
</reference>
<dbReference type="Gramene" id="TraesCLE_scaffold_009111_01G000100.1">
    <property type="protein sequence ID" value="TraesCLE_scaffold_009111_01G000100.1"/>
    <property type="gene ID" value="TraesCLE_scaffold_009111_01G000100"/>
</dbReference>
<dbReference type="PROSITE" id="PS52045">
    <property type="entry name" value="NEPROSIN_PEP_CD"/>
    <property type="match status" value="1"/>
</dbReference>
<organism evidence="3">
    <name type="scientific">Triticum aestivum</name>
    <name type="common">Wheat</name>
    <dbReference type="NCBI Taxonomy" id="4565"/>
    <lineage>
        <taxon>Eukaryota</taxon>
        <taxon>Viridiplantae</taxon>
        <taxon>Streptophyta</taxon>
        <taxon>Embryophyta</taxon>
        <taxon>Tracheophyta</taxon>
        <taxon>Spermatophyta</taxon>
        <taxon>Magnoliopsida</taxon>
        <taxon>Liliopsida</taxon>
        <taxon>Poales</taxon>
        <taxon>Poaceae</taxon>
        <taxon>BOP clade</taxon>
        <taxon>Pooideae</taxon>
        <taxon>Triticodae</taxon>
        <taxon>Triticeae</taxon>
        <taxon>Triticinae</taxon>
        <taxon>Triticum</taxon>
    </lineage>
</organism>
<dbReference type="Gramene" id="TraesNOR4B03G02407620.1">
    <property type="protein sequence ID" value="TraesNOR4B03G02407620.1"/>
    <property type="gene ID" value="TraesNOR4B03G02407620"/>
</dbReference>
<dbReference type="Gramene" id="TraesCS4B03G0863800.1">
    <property type="protein sequence ID" value="TraesCS4B03G0863800.1.CDS"/>
    <property type="gene ID" value="TraesCS4B03G0863800"/>
</dbReference>
<evidence type="ECO:0000313" key="4">
    <source>
        <dbReference type="Proteomes" id="UP000019116"/>
    </source>
</evidence>
<evidence type="ECO:0000259" key="2">
    <source>
        <dbReference type="PROSITE" id="PS52045"/>
    </source>
</evidence>
<dbReference type="Proteomes" id="UP000019116">
    <property type="component" value="Chromosome 4B"/>
</dbReference>
<accession>A0A3B6IWN3</accession>
<sequence length="322" mass="35404">MFRLTLIPQAIALCFFFHALQTSGVRLFTAIQEENNSPPQDFLHGSAKRILTSLKSNSIEATTFGQDSSSQDEAYTAGYYTSSRGPEASYYGLHATMDVYGHELKHGQWSSTTFWVSHYGDGNKSSYNEIQVGWHIRPERYGDSHPHFYTLWTRDGFETGCYNMDCPGFVRANDAVIAPGDAIHPVSHVPGPIQNITLRVFKDKTSGDWWVYYGFNNIPTGVGYFPKSIFSYLAQKANVMSFGGFVKSTKALPTPPMGSGAFPNGGKGRAASFTDLRFIDQDGNSSPITGNLTPLVTDGKCHSITPIDHARCFYGGPGGCVR</sequence>
<keyword evidence="4" id="KW-1185">Reference proteome</keyword>
<dbReference type="Gramene" id="TraesCAD_scaffold_011610_01G000100.1">
    <property type="protein sequence ID" value="TraesCAD_scaffold_011610_01G000100.1"/>
    <property type="gene ID" value="TraesCAD_scaffold_011610_01G000100"/>
</dbReference>
<dbReference type="PANTHER" id="PTHR31589">
    <property type="entry name" value="PROTEIN, PUTATIVE (DUF239)-RELATED-RELATED"/>
    <property type="match status" value="1"/>
</dbReference>
<dbReference type="Gramene" id="TraesSYM4B03G02416630.1">
    <property type="protein sequence ID" value="TraesSYM4B03G02416630.1"/>
    <property type="gene ID" value="TraesSYM4B03G02416630"/>
</dbReference>
<dbReference type="Gramene" id="TraesJUL4B03G02408690.1">
    <property type="protein sequence ID" value="TraesJUL4B03G02408690.1"/>
    <property type="gene ID" value="TraesJUL4B03G02408690"/>
</dbReference>
<dbReference type="InterPro" id="IPR004314">
    <property type="entry name" value="Neprosin"/>
</dbReference>
<name>A0A3B6IWN3_WHEAT</name>
<dbReference type="Gramene" id="TraesCS4B02G333400.1">
    <property type="protein sequence ID" value="TraesCS4B02G333400.1"/>
    <property type="gene ID" value="TraesCS4B02G333400"/>
</dbReference>
<dbReference type="SMR" id="A0A3B6IWN3"/>
<dbReference type="Gene3D" id="3.90.1320.10">
    <property type="entry name" value="Outer-capsid protein sigma 3, large lobe"/>
    <property type="match status" value="1"/>
</dbReference>
<dbReference type="STRING" id="4565.A0A3B6IWN3"/>
<dbReference type="OMA" id="NAHPIDS"/>
<keyword evidence="1" id="KW-0732">Signal</keyword>
<feature type="chain" id="PRO_5043175741" description="Neprosin PEP catalytic domain-containing protein" evidence="1">
    <location>
        <begin position="25"/>
        <end position="322"/>
    </location>
</feature>
<reference evidence="3" key="2">
    <citation type="submission" date="2018-10" db="UniProtKB">
        <authorList>
            <consortium name="EnsemblPlants"/>
        </authorList>
    </citation>
    <scope>IDENTIFICATION</scope>
</reference>
<evidence type="ECO:0000256" key="1">
    <source>
        <dbReference type="SAM" id="SignalP"/>
    </source>
</evidence>
<feature type="domain" description="Neprosin PEP catalytic" evidence="2">
    <location>
        <begin position="68"/>
        <end position="321"/>
    </location>
</feature>
<proteinExistence type="predicted"/>
<dbReference type="InterPro" id="IPR053168">
    <property type="entry name" value="Glutamic_endopeptidase"/>
</dbReference>
<protein>
    <recommendedName>
        <fullName evidence="2">Neprosin PEP catalytic domain-containing protein</fullName>
    </recommendedName>
</protein>
<evidence type="ECO:0000313" key="3">
    <source>
        <dbReference type="EnsemblPlants" id="TraesCS4B02G333400.1"/>
    </source>
</evidence>
<dbReference type="Gramene" id="TraesROB_scaffold_014645_01G000100.1">
    <property type="protein sequence ID" value="TraesROB_scaffold_014645_01G000100.1"/>
    <property type="gene ID" value="TraesROB_scaffold_014645_01G000100"/>
</dbReference>